<proteinExistence type="predicted"/>
<protein>
    <submittedName>
        <fullName evidence="1">Uncharacterized protein</fullName>
    </submittedName>
</protein>
<sequence>MGGSGDFFRGLTGTVTGGTVNLYATSASRLVTLSDTSGYGGTLTGSPVTLATAPTNTAYRGVTISPR</sequence>
<comment type="caution">
    <text evidence="1">The sequence shown here is derived from an EMBL/GenBank/DDBJ whole genome shotgun (WGS) entry which is preliminary data.</text>
</comment>
<reference evidence="1" key="2">
    <citation type="submission" date="2020-09" db="EMBL/GenBank/DDBJ databases">
        <authorList>
            <person name="Sun Q."/>
            <person name="Ohkuma M."/>
        </authorList>
    </citation>
    <scope>NUCLEOTIDE SEQUENCE</scope>
    <source>
        <strain evidence="1">JCM 14371</strain>
    </source>
</reference>
<gene>
    <name evidence="1" type="ORF">GCM10008939_14470</name>
</gene>
<evidence type="ECO:0000313" key="1">
    <source>
        <dbReference type="EMBL" id="GGJ71164.1"/>
    </source>
</evidence>
<evidence type="ECO:0000313" key="2">
    <source>
        <dbReference type="Proteomes" id="UP000635726"/>
    </source>
</evidence>
<name>A0A917UNM6_9DEIO</name>
<dbReference type="EMBL" id="BMOE01000003">
    <property type="protein sequence ID" value="GGJ71164.1"/>
    <property type="molecule type" value="Genomic_DNA"/>
</dbReference>
<keyword evidence="2" id="KW-1185">Reference proteome</keyword>
<dbReference type="Proteomes" id="UP000635726">
    <property type="component" value="Unassembled WGS sequence"/>
</dbReference>
<dbReference type="AlphaFoldDB" id="A0A917UNM6"/>
<reference evidence="1" key="1">
    <citation type="journal article" date="2014" name="Int. J. Syst. Evol. Microbiol.">
        <title>Complete genome sequence of Corynebacterium casei LMG S-19264T (=DSM 44701T), isolated from a smear-ripened cheese.</title>
        <authorList>
            <consortium name="US DOE Joint Genome Institute (JGI-PGF)"/>
            <person name="Walter F."/>
            <person name="Albersmeier A."/>
            <person name="Kalinowski J."/>
            <person name="Ruckert C."/>
        </authorList>
    </citation>
    <scope>NUCLEOTIDE SEQUENCE</scope>
    <source>
        <strain evidence="1">JCM 14371</strain>
    </source>
</reference>
<organism evidence="1 2">
    <name type="scientific">Deinococcus aquiradiocola</name>
    <dbReference type="NCBI Taxonomy" id="393059"/>
    <lineage>
        <taxon>Bacteria</taxon>
        <taxon>Thermotogati</taxon>
        <taxon>Deinococcota</taxon>
        <taxon>Deinococci</taxon>
        <taxon>Deinococcales</taxon>
        <taxon>Deinococcaceae</taxon>
        <taxon>Deinococcus</taxon>
    </lineage>
</organism>
<accession>A0A917UNM6</accession>